<dbReference type="InParanoid" id="H2XSM8"/>
<evidence type="ECO:0000313" key="2">
    <source>
        <dbReference type="Proteomes" id="UP000008144"/>
    </source>
</evidence>
<name>H2XSM8_CIOIN</name>
<organism evidence="1 2">
    <name type="scientific">Ciona intestinalis</name>
    <name type="common">Transparent sea squirt</name>
    <name type="synonym">Ascidia intestinalis</name>
    <dbReference type="NCBI Taxonomy" id="7719"/>
    <lineage>
        <taxon>Eukaryota</taxon>
        <taxon>Metazoa</taxon>
        <taxon>Chordata</taxon>
        <taxon>Tunicata</taxon>
        <taxon>Ascidiacea</taxon>
        <taxon>Phlebobranchia</taxon>
        <taxon>Cionidae</taxon>
        <taxon>Ciona</taxon>
    </lineage>
</organism>
<reference evidence="1" key="3">
    <citation type="submission" date="2025-09" db="UniProtKB">
        <authorList>
            <consortium name="Ensembl"/>
        </authorList>
    </citation>
    <scope>IDENTIFICATION</scope>
</reference>
<dbReference type="AlphaFoldDB" id="H2XSM8"/>
<reference evidence="2" key="1">
    <citation type="journal article" date="2002" name="Science">
        <title>The draft genome of Ciona intestinalis: insights into chordate and vertebrate origins.</title>
        <authorList>
            <person name="Dehal P."/>
            <person name="Satou Y."/>
            <person name="Campbell R.K."/>
            <person name="Chapman J."/>
            <person name="Degnan B."/>
            <person name="De Tomaso A."/>
            <person name="Davidson B."/>
            <person name="Di Gregorio A."/>
            <person name="Gelpke M."/>
            <person name="Goodstein D.M."/>
            <person name="Harafuji N."/>
            <person name="Hastings K.E."/>
            <person name="Ho I."/>
            <person name="Hotta K."/>
            <person name="Huang W."/>
            <person name="Kawashima T."/>
            <person name="Lemaire P."/>
            <person name="Martinez D."/>
            <person name="Meinertzhagen I.A."/>
            <person name="Necula S."/>
            <person name="Nonaka M."/>
            <person name="Putnam N."/>
            <person name="Rash S."/>
            <person name="Saiga H."/>
            <person name="Satake M."/>
            <person name="Terry A."/>
            <person name="Yamada L."/>
            <person name="Wang H.G."/>
            <person name="Awazu S."/>
            <person name="Azumi K."/>
            <person name="Boore J."/>
            <person name="Branno M."/>
            <person name="Chin-Bow S."/>
            <person name="DeSantis R."/>
            <person name="Doyle S."/>
            <person name="Francino P."/>
            <person name="Keys D.N."/>
            <person name="Haga S."/>
            <person name="Hayashi H."/>
            <person name="Hino K."/>
            <person name="Imai K.S."/>
            <person name="Inaba K."/>
            <person name="Kano S."/>
            <person name="Kobayashi K."/>
            <person name="Kobayashi M."/>
            <person name="Lee B.I."/>
            <person name="Makabe K.W."/>
            <person name="Manohar C."/>
            <person name="Matassi G."/>
            <person name="Medina M."/>
            <person name="Mochizuki Y."/>
            <person name="Mount S."/>
            <person name="Morishita T."/>
            <person name="Miura S."/>
            <person name="Nakayama A."/>
            <person name="Nishizaka S."/>
            <person name="Nomoto H."/>
            <person name="Ohta F."/>
            <person name="Oishi K."/>
            <person name="Rigoutsos I."/>
            <person name="Sano M."/>
            <person name="Sasaki A."/>
            <person name="Sasakura Y."/>
            <person name="Shoguchi E."/>
            <person name="Shin-i T."/>
            <person name="Spagnuolo A."/>
            <person name="Stainier D."/>
            <person name="Suzuki M.M."/>
            <person name="Tassy O."/>
            <person name="Takatori N."/>
            <person name="Tokuoka M."/>
            <person name="Yagi K."/>
            <person name="Yoshizaki F."/>
            <person name="Wada S."/>
            <person name="Zhang C."/>
            <person name="Hyatt P.D."/>
            <person name="Larimer F."/>
            <person name="Detter C."/>
            <person name="Doggett N."/>
            <person name="Glavina T."/>
            <person name="Hawkins T."/>
            <person name="Richardson P."/>
            <person name="Lucas S."/>
            <person name="Kohara Y."/>
            <person name="Levine M."/>
            <person name="Satoh N."/>
            <person name="Rokhsar D.S."/>
        </authorList>
    </citation>
    <scope>NUCLEOTIDE SEQUENCE [LARGE SCALE GENOMIC DNA]</scope>
</reference>
<dbReference type="HOGENOM" id="CLU_3086497_0_0_1"/>
<proteinExistence type="predicted"/>
<protein>
    <submittedName>
        <fullName evidence="1">Uncharacterized protein</fullName>
    </submittedName>
</protein>
<reference evidence="1" key="2">
    <citation type="submission" date="2025-08" db="UniProtKB">
        <authorList>
            <consortium name="Ensembl"/>
        </authorList>
    </citation>
    <scope>IDENTIFICATION</scope>
</reference>
<sequence length="52" mass="6321">MKQFLMCLSANFAYLKMTKKLAVYEDTKYREEMELNDIINTARSNERLTYKY</sequence>
<evidence type="ECO:0000313" key="1">
    <source>
        <dbReference type="Ensembl" id="ENSCINP00000032662.1"/>
    </source>
</evidence>
<dbReference type="Proteomes" id="UP000008144">
    <property type="component" value="Unassembled WGS sequence"/>
</dbReference>
<accession>H2XSM8</accession>
<dbReference type="Ensembl" id="ENSCINT00000033769.1">
    <property type="protein sequence ID" value="ENSCINP00000032662.1"/>
    <property type="gene ID" value="ENSCING00000020346.1"/>
</dbReference>
<keyword evidence="2" id="KW-1185">Reference proteome</keyword>